<dbReference type="CDD" id="cd09804">
    <property type="entry name" value="Dcp1"/>
    <property type="match status" value="1"/>
</dbReference>
<evidence type="ECO:0000256" key="5">
    <source>
        <dbReference type="ARBA" id="ARBA00022553"/>
    </source>
</evidence>
<organism evidence="13 14">
    <name type="scientific">Cottoperca gobio</name>
    <name type="common">Frogmouth</name>
    <name type="synonym">Aphritis gobio</name>
    <dbReference type="NCBI Taxonomy" id="56716"/>
    <lineage>
        <taxon>Eukaryota</taxon>
        <taxon>Metazoa</taxon>
        <taxon>Chordata</taxon>
        <taxon>Craniata</taxon>
        <taxon>Vertebrata</taxon>
        <taxon>Euteleostomi</taxon>
        <taxon>Actinopterygii</taxon>
        <taxon>Neopterygii</taxon>
        <taxon>Teleostei</taxon>
        <taxon>Neoteleostei</taxon>
        <taxon>Acanthomorphata</taxon>
        <taxon>Eupercaria</taxon>
        <taxon>Perciformes</taxon>
        <taxon>Notothenioidei</taxon>
        <taxon>Bovichtidae</taxon>
        <taxon>Cottoperca</taxon>
    </lineage>
</organism>
<evidence type="ECO:0000256" key="10">
    <source>
        <dbReference type="ARBA" id="ARBA00047661"/>
    </source>
</evidence>
<dbReference type="InterPro" id="IPR031953">
    <property type="entry name" value="mRNA_decap_C"/>
</dbReference>
<gene>
    <name evidence="14" type="primary">dcp1b</name>
</gene>
<evidence type="ECO:0000313" key="13">
    <source>
        <dbReference type="Proteomes" id="UP000504630"/>
    </source>
</evidence>
<feature type="region of interest" description="Disordered" evidence="11">
    <location>
        <begin position="540"/>
        <end position="569"/>
    </location>
</feature>
<dbReference type="Proteomes" id="UP000504630">
    <property type="component" value="Chromosome 23"/>
</dbReference>
<evidence type="ECO:0000256" key="7">
    <source>
        <dbReference type="ARBA" id="ARBA00023161"/>
    </source>
</evidence>
<dbReference type="PANTHER" id="PTHR16290:SF5">
    <property type="entry name" value="MRNA-DECAPPING ENZYME 1B"/>
    <property type="match status" value="1"/>
</dbReference>
<dbReference type="SUPFAM" id="SSF50729">
    <property type="entry name" value="PH domain-like"/>
    <property type="match status" value="1"/>
</dbReference>
<feature type="region of interest" description="Disordered" evidence="11">
    <location>
        <begin position="393"/>
        <end position="423"/>
    </location>
</feature>
<evidence type="ECO:0000256" key="1">
    <source>
        <dbReference type="ARBA" id="ARBA00004123"/>
    </source>
</evidence>
<dbReference type="AlphaFoldDB" id="A0A6J2S4S2"/>
<evidence type="ECO:0000259" key="12">
    <source>
        <dbReference type="Pfam" id="PF16741"/>
    </source>
</evidence>
<keyword evidence="6" id="KW-0378">Hydrolase</keyword>
<keyword evidence="13" id="KW-1185">Reference proteome</keyword>
<dbReference type="GO" id="GO:0005634">
    <property type="term" value="C:nucleus"/>
    <property type="evidence" value="ECO:0007669"/>
    <property type="project" value="UniProtKB-SubCell"/>
</dbReference>
<dbReference type="Pfam" id="PF16741">
    <property type="entry name" value="mRNA_decap_C"/>
    <property type="match status" value="1"/>
</dbReference>
<dbReference type="Pfam" id="PF06058">
    <property type="entry name" value="DCP1"/>
    <property type="match status" value="1"/>
</dbReference>
<dbReference type="Gene3D" id="6.10.140.2030">
    <property type="match status" value="1"/>
</dbReference>
<evidence type="ECO:0000256" key="9">
    <source>
        <dbReference type="ARBA" id="ARBA00026102"/>
    </source>
</evidence>
<dbReference type="Gene3D" id="2.30.29.30">
    <property type="entry name" value="Pleckstrin-homology domain (PH domain)/Phosphotyrosine-binding domain (PTB)"/>
    <property type="match status" value="1"/>
</dbReference>
<dbReference type="GO" id="GO:0031087">
    <property type="term" value="P:deadenylation-independent decapping of nuclear-transcribed mRNA"/>
    <property type="evidence" value="ECO:0007669"/>
    <property type="project" value="TreeGrafter"/>
</dbReference>
<evidence type="ECO:0000256" key="11">
    <source>
        <dbReference type="SAM" id="MobiDB-lite"/>
    </source>
</evidence>
<protein>
    <recommendedName>
        <fullName evidence="9">5'-(N(7)-methylguanosine 5'-triphospho)-[mRNA] hydrolase</fullName>
        <ecNumber evidence="9">3.6.1.62</ecNumber>
    </recommendedName>
</protein>
<feature type="compositionally biased region" description="Basic residues" evidence="11">
    <location>
        <begin position="399"/>
        <end position="420"/>
    </location>
</feature>
<keyword evidence="7" id="KW-0866">Nonsense-mediated mRNA decay</keyword>
<dbReference type="GO" id="GO:0000184">
    <property type="term" value="P:nuclear-transcribed mRNA catabolic process, nonsense-mediated decay"/>
    <property type="evidence" value="ECO:0007669"/>
    <property type="project" value="UniProtKB-KW"/>
</dbReference>
<dbReference type="InterPro" id="IPR011993">
    <property type="entry name" value="PH-like_dom_sf"/>
</dbReference>
<dbReference type="SMR" id="A0A6J2S4S2"/>
<dbReference type="GeneID" id="115028207"/>
<evidence type="ECO:0000256" key="2">
    <source>
        <dbReference type="ARBA" id="ARBA00004496"/>
    </source>
</evidence>
<dbReference type="GO" id="GO:0003729">
    <property type="term" value="F:mRNA binding"/>
    <property type="evidence" value="ECO:0007669"/>
    <property type="project" value="TreeGrafter"/>
</dbReference>
<dbReference type="FunFam" id="2.30.29.30:FF:000097">
    <property type="entry name" value="Putative mRNA-decapping enzyme 1A"/>
    <property type="match status" value="1"/>
</dbReference>
<comment type="subcellular location">
    <subcellularLocation>
        <location evidence="2">Cytoplasm</location>
    </subcellularLocation>
    <subcellularLocation>
        <location evidence="1">Nucleus</location>
    </subcellularLocation>
</comment>
<dbReference type="PANTHER" id="PTHR16290">
    <property type="entry name" value="TRANSCRIPTION FACTOR SMIF DECAPPING ENZYME DCP1"/>
    <property type="match status" value="1"/>
</dbReference>
<evidence type="ECO:0000256" key="3">
    <source>
        <dbReference type="ARBA" id="ARBA00008778"/>
    </source>
</evidence>
<sequence>MTATSAGSSSCLTAKGLDISLAALQRQDPYINDIVDVASQVALYTYNNRSNEWEKTEVEGTLFIYTRLASPRHGFTIMNRLSMENLTEPITKDLDFQLQHPFLLYRNARLVIHGIWFYDKEDCQRIAQRMKILTQQEQVLAQSQGGWLSPGGRGGVIAGGVLGGRGRVIAGGVLGRRGGGGGGVVGGREAKAVDIIQMLTKARTEYDKSTSEPKEIGGSSVIYGNPNLIKPIPVKPNTQDSESAAPKSLSLATLFGSHHHQKSKPDPVSIMAAPGTGPSTGKVARPPVARSLKYDNTVNSSKSVPSKGANVAMVGCSDGGLRAVIGGQIVGEHGGNVVVGLLPSPTTAQQQQQSQPQHCPAIQKLMQGQRGVGVVGGVLQTVSESPENRLCDNGVPLEHHHHHHHMYHHHHQQHHLHHHQQLQADPIKRHFQTPPSSNVPPLQQISHHPSQPVMVDAVSCSHLQAQQSQQLFYSLSKPPAEAQHTSHSALTIQGTGLLPSQVTNDQVLHPLQGLSSHMSGVVSPHDLLQKLQLIQQEQSLTSHDPPRPSPGLAPRFLGPTQGQGAGSVVGPNQATATAGQKAALQFQVISPQRIPATVAPNLLLSPSMFTQAKSSGGFAAVSQESCPAPSPLSRPPLQQEIRVLTRNHLQATLLHLIQTDSSFLDTIYEAYISRFSNDSSSKY</sequence>
<keyword evidence="4" id="KW-0963">Cytoplasm</keyword>
<dbReference type="InterPro" id="IPR010334">
    <property type="entry name" value="Dcp1"/>
</dbReference>
<comment type="similarity">
    <text evidence="3">Belongs to the DCP1 family.</text>
</comment>
<dbReference type="GO" id="GO:0000932">
    <property type="term" value="C:P-body"/>
    <property type="evidence" value="ECO:0007669"/>
    <property type="project" value="TreeGrafter"/>
</dbReference>
<name>A0A6J2S4S2_COTGO</name>
<dbReference type="KEGG" id="cgob:115028207"/>
<dbReference type="GO" id="GO:0140933">
    <property type="term" value="F:5'-(N(7)-methylguanosine 5'-triphospho)-[mRNA] hydrolase activity"/>
    <property type="evidence" value="ECO:0007669"/>
    <property type="project" value="UniProtKB-EC"/>
</dbReference>
<proteinExistence type="inferred from homology"/>
<feature type="domain" description="mRNA-decapping enzyme C-terminal" evidence="12">
    <location>
        <begin position="642"/>
        <end position="682"/>
    </location>
</feature>
<evidence type="ECO:0000256" key="4">
    <source>
        <dbReference type="ARBA" id="ARBA00022490"/>
    </source>
</evidence>
<dbReference type="OrthoDB" id="440673at2759"/>
<reference evidence="14" key="1">
    <citation type="submission" date="2025-08" db="UniProtKB">
        <authorList>
            <consortium name="RefSeq"/>
        </authorList>
    </citation>
    <scope>IDENTIFICATION</scope>
</reference>
<evidence type="ECO:0000313" key="14">
    <source>
        <dbReference type="RefSeq" id="XP_029317626.1"/>
    </source>
</evidence>
<keyword evidence="5" id="KW-0597">Phosphoprotein</keyword>
<evidence type="ECO:0000256" key="6">
    <source>
        <dbReference type="ARBA" id="ARBA00022801"/>
    </source>
</evidence>
<dbReference type="EC" id="3.6.1.62" evidence="9"/>
<dbReference type="CTD" id="196513"/>
<dbReference type="InParanoid" id="A0A6J2S4S2"/>
<dbReference type="GO" id="GO:0008047">
    <property type="term" value="F:enzyme activator activity"/>
    <property type="evidence" value="ECO:0007669"/>
    <property type="project" value="InterPro"/>
</dbReference>
<evidence type="ECO:0000256" key="8">
    <source>
        <dbReference type="ARBA" id="ARBA00023242"/>
    </source>
</evidence>
<dbReference type="GO" id="GO:0000290">
    <property type="term" value="P:deadenylation-dependent decapping of nuclear-transcribed mRNA"/>
    <property type="evidence" value="ECO:0007669"/>
    <property type="project" value="InterPro"/>
</dbReference>
<dbReference type="RefSeq" id="XP_029317626.1">
    <property type="nucleotide sequence ID" value="XM_029461766.1"/>
</dbReference>
<comment type="catalytic activity">
    <reaction evidence="10">
        <text>a 5'-end (N(7)-methyl 5'-triphosphoguanosine)-ribonucleoside in mRNA + H2O = N(7)-methyl-GDP + a 5'-end phospho-ribonucleoside in mRNA + 2 H(+)</text>
        <dbReference type="Rhea" id="RHEA:67484"/>
        <dbReference type="Rhea" id="RHEA-COMP:15692"/>
        <dbReference type="Rhea" id="RHEA-COMP:17167"/>
        <dbReference type="ChEBI" id="CHEBI:15377"/>
        <dbReference type="ChEBI" id="CHEBI:15378"/>
        <dbReference type="ChEBI" id="CHEBI:63714"/>
        <dbReference type="ChEBI" id="CHEBI:138282"/>
        <dbReference type="ChEBI" id="CHEBI:156461"/>
        <dbReference type="EC" id="3.6.1.62"/>
    </reaction>
    <physiologicalReaction direction="left-to-right" evidence="10">
        <dbReference type="Rhea" id="RHEA:67485"/>
    </physiologicalReaction>
</comment>
<keyword evidence="8" id="KW-0539">Nucleus</keyword>
<accession>A0A6J2S4S2</accession>